<feature type="non-terminal residue" evidence="1">
    <location>
        <position position="1"/>
    </location>
</feature>
<sequence length="278" mass="31603">EDTLQRKRLQYLRAEGIAVQAFVPFDDALDLHHLLDHYPDCADRWEVQTTGEPMPDTTCLNLLADCSRRTPLSLSTIVPGERIAGKQHSRTRLGFRLQELATLNELLTDRALILDSALCRIDAEDDPWTTIQRFRPLPRLSHIRRIDWLLTLPSRDDKAHARLAAEALFATALLPDAQLYVDPILDLDRTMDIANGVLDRLCNPRPIFHALRCLNTLLYAHRKAWVPEEREEKGVRILALRSEEHVLELLLPEEPVGWTSAYQPIYDLAGGTVAVDAD</sequence>
<feature type="non-terminal residue" evidence="1">
    <location>
        <position position="278"/>
    </location>
</feature>
<protein>
    <submittedName>
        <fullName evidence="1">Uncharacterized protein</fullName>
    </submittedName>
</protein>
<gene>
    <name evidence="1" type="ORF">METZ01_LOCUS408902</name>
</gene>
<evidence type="ECO:0000313" key="1">
    <source>
        <dbReference type="EMBL" id="SVD56048.1"/>
    </source>
</evidence>
<proteinExistence type="predicted"/>
<dbReference type="EMBL" id="UINC01158479">
    <property type="protein sequence ID" value="SVD56048.1"/>
    <property type="molecule type" value="Genomic_DNA"/>
</dbReference>
<reference evidence="1" key="1">
    <citation type="submission" date="2018-05" db="EMBL/GenBank/DDBJ databases">
        <authorList>
            <person name="Lanie J.A."/>
            <person name="Ng W.-L."/>
            <person name="Kazmierczak K.M."/>
            <person name="Andrzejewski T.M."/>
            <person name="Davidsen T.M."/>
            <person name="Wayne K.J."/>
            <person name="Tettelin H."/>
            <person name="Glass J.I."/>
            <person name="Rusch D."/>
            <person name="Podicherti R."/>
            <person name="Tsui H.-C.T."/>
            <person name="Winkler M.E."/>
        </authorList>
    </citation>
    <scope>NUCLEOTIDE SEQUENCE</scope>
</reference>
<dbReference type="AlphaFoldDB" id="A0A382WD51"/>
<organism evidence="1">
    <name type="scientific">marine metagenome</name>
    <dbReference type="NCBI Taxonomy" id="408172"/>
    <lineage>
        <taxon>unclassified sequences</taxon>
        <taxon>metagenomes</taxon>
        <taxon>ecological metagenomes</taxon>
    </lineage>
</organism>
<accession>A0A382WD51</accession>
<name>A0A382WD51_9ZZZZ</name>